<dbReference type="AlphaFoldDB" id="A0A7X6BND7"/>
<proteinExistence type="predicted"/>
<evidence type="ECO:0000313" key="3">
    <source>
        <dbReference type="Proteomes" id="UP000587415"/>
    </source>
</evidence>
<feature type="compositionally biased region" description="Acidic residues" evidence="1">
    <location>
        <begin position="23"/>
        <end position="32"/>
    </location>
</feature>
<keyword evidence="3" id="KW-1185">Reference proteome</keyword>
<evidence type="ECO:0000313" key="2">
    <source>
        <dbReference type="EMBL" id="NJC40341.1"/>
    </source>
</evidence>
<feature type="region of interest" description="Disordered" evidence="1">
    <location>
        <begin position="1"/>
        <end position="67"/>
    </location>
</feature>
<comment type="caution">
    <text evidence="2">The sequence shown here is derived from an EMBL/GenBank/DDBJ whole genome shotgun (WGS) entry which is preliminary data.</text>
</comment>
<evidence type="ECO:0000256" key="1">
    <source>
        <dbReference type="SAM" id="MobiDB-lite"/>
    </source>
</evidence>
<organism evidence="2 3">
    <name type="scientific">Brevundimonas alba</name>
    <dbReference type="NCBI Taxonomy" id="74314"/>
    <lineage>
        <taxon>Bacteria</taxon>
        <taxon>Pseudomonadati</taxon>
        <taxon>Pseudomonadota</taxon>
        <taxon>Alphaproteobacteria</taxon>
        <taxon>Caulobacterales</taxon>
        <taxon>Caulobacteraceae</taxon>
        <taxon>Brevundimonas</taxon>
    </lineage>
</organism>
<dbReference type="EMBL" id="JAATJM010000001">
    <property type="protein sequence ID" value="NJC40341.1"/>
    <property type="molecule type" value="Genomic_DNA"/>
</dbReference>
<accession>A0A7X6BND7</accession>
<gene>
    <name evidence="2" type="ORF">GGQ87_000599</name>
</gene>
<name>A0A7X6BND7_9CAUL</name>
<dbReference type="Proteomes" id="UP000587415">
    <property type="component" value="Unassembled WGS sequence"/>
</dbReference>
<dbReference type="RefSeq" id="WP_168045232.1">
    <property type="nucleotide sequence ID" value="NZ_JAATJM010000001.1"/>
</dbReference>
<feature type="compositionally biased region" description="Basic and acidic residues" evidence="1">
    <location>
        <begin position="35"/>
        <end position="51"/>
    </location>
</feature>
<reference evidence="2 3" key="1">
    <citation type="submission" date="2020-03" db="EMBL/GenBank/DDBJ databases">
        <title>Genomic Encyclopedia of Type Strains, Phase IV (KMG-IV): sequencing the most valuable type-strain genomes for metagenomic binning, comparative biology and taxonomic classification.</title>
        <authorList>
            <person name="Goeker M."/>
        </authorList>
    </citation>
    <scope>NUCLEOTIDE SEQUENCE [LARGE SCALE GENOMIC DNA]</scope>
    <source>
        <strain evidence="2 3">DSM 4736</strain>
    </source>
</reference>
<protein>
    <submittedName>
        <fullName evidence="2">Uncharacterized protein</fullName>
    </submittedName>
</protein>
<sequence length="67" mass="6933">MDKRPTSPPSKTSGLVVGGLGGPEDELLESGQEEVFSRTEVESGQIEHHVEAGGPSVDQGGDSSRKA</sequence>